<dbReference type="EMBL" id="JANBPU010000840">
    <property type="protein sequence ID" value="KAJ1909008.1"/>
    <property type="molecule type" value="Genomic_DNA"/>
</dbReference>
<comment type="caution">
    <text evidence="6">Lacks conserved residue(s) required for the propagation of feature annotation.</text>
</comment>
<evidence type="ECO:0000256" key="3">
    <source>
        <dbReference type="ARBA" id="ARBA00022670"/>
    </source>
</evidence>
<keyword evidence="3" id="KW-0645">Protease</keyword>
<dbReference type="Gene3D" id="3.90.70.40">
    <property type="match status" value="1"/>
</dbReference>
<organism evidence="8 9">
    <name type="scientific">Mycoemilia scoparia</name>
    <dbReference type="NCBI Taxonomy" id="417184"/>
    <lineage>
        <taxon>Eukaryota</taxon>
        <taxon>Fungi</taxon>
        <taxon>Fungi incertae sedis</taxon>
        <taxon>Zoopagomycota</taxon>
        <taxon>Kickxellomycotina</taxon>
        <taxon>Kickxellomycetes</taxon>
        <taxon>Kickxellales</taxon>
        <taxon>Kickxellaceae</taxon>
        <taxon>Mycoemilia</taxon>
    </lineage>
</organism>
<feature type="domain" description="Josephin" evidence="7">
    <location>
        <begin position="1"/>
        <end position="154"/>
    </location>
</feature>
<dbReference type="InterPro" id="IPR040053">
    <property type="entry name" value="JOSD1/2"/>
</dbReference>
<sequence>LQREQFTRQDLDQIADDLRVEAALINSIESGSGGFKSWLSSWTPSIIHPHRSYFGLGNWDVNVITRALKQIGYDVAWHDMRNSPSTIDLDNENVLGLIINYENTNLYYGRPHWIAIRQLPAKVKSRNGKKTVKKLYWNLDSEIGQPEVIGNRDQ</sequence>
<feature type="non-terminal residue" evidence="8">
    <location>
        <position position="154"/>
    </location>
</feature>
<dbReference type="PANTHER" id="PTHR13291:SF0">
    <property type="entry name" value="JOSEPHIN-LIKE PROTEIN"/>
    <property type="match status" value="1"/>
</dbReference>
<dbReference type="Pfam" id="PF02099">
    <property type="entry name" value="Josephin"/>
    <property type="match status" value="1"/>
</dbReference>
<evidence type="ECO:0000256" key="2">
    <source>
        <dbReference type="ARBA" id="ARBA00012759"/>
    </source>
</evidence>
<comment type="caution">
    <text evidence="8">The sequence shown here is derived from an EMBL/GenBank/DDBJ whole genome shotgun (WGS) entry which is preliminary data.</text>
</comment>
<evidence type="ECO:0000259" key="7">
    <source>
        <dbReference type="PROSITE" id="PS50957"/>
    </source>
</evidence>
<dbReference type="EC" id="3.4.19.12" evidence="2"/>
<dbReference type="PROSITE" id="PS50957">
    <property type="entry name" value="JOSEPHIN"/>
    <property type="match status" value="1"/>
</dbReference>
<dbReference type="InterPro" id="IPR006155">
    <property type="entry name" value="Josephin"/>
</dbReference>
<keyword evidence="5 8" id="KW-0378">Hydrolase</keyword>
<evidence type="ECO:0000256" key="4">
    <source>
        <dbReference type="ARBA" id="ARBA00022786"/>
    </source>
</evidence>
<dbReference type="Proteomes" id="UP001150538">
    <property type="component" value="Unassembled WGS sequence"/>
</dbReference>
<keyword evidence="9" id="KW-1185">Reference proteome</keyword>
<accession>A0A9W8DLP3</accession>
<evidence type="ECO:0000256" key="5">
    <source>
        <dbReference type="ARBA" id="ARBA00022801"/>
    </source>
</evidence>
<evidence type="ECO:0000256" key="1">
    <source>
        <dbReference type="ARBA" id="ARBA00000707"/>
    </source>
</evidence>
<reference evidence="8" key="1">
    <citation type="submission" date="2022-07" db="EMBL/GenBank/DDBJ databases">
        <title>Phylogenomic reconstructions and comparative analyses of Kickxellomycotina fungi.</title>
        <authorList>
            <person name="Reynolds N.K."/>
            <person name="Stajich J.E."/>
            <person name="Barry K."/>
            <person name="Grigoriev I.V."/>
            <person name="Crous P."/>
            <person name="Smith M.E."/>
        </authorList>
    </citation>
    <scope>NUCLEOTIDE SEQUENCE</scope>
    <source>
        <strain evidence="8">NBRC 100468</strain>
    </source>
</reference>
<protein>
    <recommendedName>
        <fullName evidence="2">ubiquitinyl hydrolase 1</fullName>
        <ecNumber evidence="2">3.4.19.12</ecNumber>
    </recommendedName>
</protein>
<evidence type="ECO:0000256" key="6">
    <source>
        <dbReference type="PROSITE-ProRule" id="PRU00331"/>
    </source>
</evidence>
<gene>
    <name evidence="8" type="primary">JOSD1</name>
    <name evidence="8" type="ORF">H4219_006450</name>
</gene>
<keyword evidence="4" id="KW-0833">Ubl conjugation pathway</keyword>
<dbReference type="SMART" id="SM01246">
    <property type="entry name" value="Josephin"/>
    <property type="match status" value="1"/>
</dbReference>
<name>A0A9W8DLP3_9FUNG</name>
<evidence type="ECO:0000313" key="8">
    <source>
        <dbReference type="EMBL" id="KAJ1909008.1"/>
    </source>
</evidence>
<dbReference type="GO" id="GO:0016579">
    <property type="term" value="P:protein deubiquitination"/>
    <property type="evidence" value="ECO:0007669"/>
    <property type="project" value="InterPro"/>
</dbReference>
<dbReference type="AlphaFoldDB" id="A0A9W8DLP3"/>
<comment type="catalytic activity">
    <reaction evidence="1">
        <text>Thiol-dependent hydrolysis of ester, thioester, amide, peptide and isopeptide bonds formed by the C-terminal Gly of ubiquitin (a 76-residue protein attached to proteins as an intracellular targeting signal).</text>
        <dbReference type="EC" id="3.4.19.12"/>
    </reaction>
</comment>
<feature type="non-terminal residue" evidence="8">
    <location>
        <position position="1"/>
    </location>
</feature>
<dbReference type="GO" id="GO:0004843">
    <property type="term" value="F:cysteine-type deubiquitinase activity"/>
    <property type="evidence" value="ECO:0007669"/>
    <property type="project" value="UniProtKB-EC"/>
</dbReference>
<dbReference type="PANTHER" id="PTHR13291">
    <property type="entry name" value="JOSEPHIN 1, 2"/>
    <property type="match status" value="1"/>
</dbReference>
<proteinExistence type="predicted"/>
<dbReference type="OrthoDB" id="10063692at2759"/>
<evidence type="ECO:0000313" key="9">
    <source>
        <dbReference type="Proteomes" id="UP001150538"/>
    </source>
</evidence>
<dbReference type="GO" id="GO:0006508">
    <property type="term" value="P:proteolysis"/>
    <property type="evidence" value="ECO:0007669"/>
    <property type="project" value="UniProtKB-KW"/>
</dbReference>